<name>F9VS08_9ACTN</name>
<accession>F9VS08</accession>
<evidence type="ECO:0000256" key="1">
    <source>
        <dbReference type="SAM" id="Phobius"/>
    </source>
</evidence>
<protein>
    <recommendedName>
        <fullName evidence="4">DUF1304 domain-containing protein</fullName>
    </recommendedName>
</protein>
<feature type="transmembrane region" description="Helical" evidence="1">
    <location>
        <begin position="101"/>
        <end position="121"/>
    </location>
</feature>
<dbReference type="EMBL" id="BACI01000029">
    <property type="protein sequence ID" value="GAA11397.1"/>
    <property type="molecule type" value="Genomic_DNA"/>
</dbReference>
<organism evidence="2 3">
    <name type="scientific">Gordonia alkanivorans NBRC 16433</name>
    <dbReference type="NCBI Taxonomy" id="1027371"/>
    <lineage>
        <taxon>Bacteria</taxon>
        <taxon>Bacillati</taxon>
        <taxon>Actinomycetota</taxon>
        <taxon>Actinomycetes</taxon>
        <taxon>Mycobacteriales</taxon>
        <taxon>Gordoniaceae</taxon>
        <taxon>Gordonia</taxon>
    </lineage>
</organism>
<evidence type="ECO:0008006" key="4">
    <source>
        <dbReference type="Google" id="ProtNLM"/>
    </source>
</evidence>
<feature type="transmembrane region" description="Helical" evidence="1">
    <location>
        <begin position="128"/>
        <end position="148"/>
    </location>
</feature>
<dbReference type="eggNOG" id="COG3759">
    <property type="taxonomic scope" value="Bacteria"/>
</dbReference>
<keyword evidence="1" id="KW-0812">Transmembrane</keyword>
<feature type="transmembrane region" description="Helical" evidence="1">
    <location>
        <begin position="76"/>
        <end position="95"/>
    </location>
</feature>
<dbReference type="InterPro" id="IPR009732">
    <property type="entry name" value="DUF1304"/>
</dbReference>
<keyword evidence="1" id="KW-1133">Transmembrane helix</keyword>
<dbReference type="STRING" id="1027371.GOALK_029_00520"/>
<sequence length="149" mass="15519">MAHWSERTTSDEASTREEFTMVIAGLVLAAVAGLLHVLIFYLESIAWTSERARATFGTGTVEEATVQKELAFNQGFYNLFLAIAVFVGIVLYAIGSDAVGATLVFTGTASMVAAALVLALSSPDKIAAALKQGVVPSLAVIALAVGLIV</sequence>
<dbReference type="Pfam" id="PF06993">
    <property type="entry name" value="DUF1304"/>
    <property type="match status" value="1"/>
</dbReference>
<comment type="caution">
    <text evidence="2">The sequence shown here is derived from an EMBL/GenBank/DDBJ whole genome shotgun (WGS) entry which is preliminary data.</text>
</comment>
<dbReference type="AlphaFoldDB" id="F9VS08"/>
<reference evidence="2 3" key="1">
    <citation type="submission" date="2011-05" db="EMBL/GenBank/DDBJ databases">
        <title>Whole genome shotgun sequence of Gordonia alkanivorans NBRC 16433.</title>
        <authorList>
            <person name="Hosoyama A."/>
            <person name="Nakamura S."/>
            <person name="Takarada H."/>
            <person name="Tsuchikane K."/>
            <person name="Yamazaki S."/>
            <person name="Fujita N."/>
        </authorList>
    </citation>
    <scope>NUCLEOTIDE SEQUENCE [LARGE SCALE GENOMIC DNA]</scope>
    <source>
        <strain evidence="2 3">NBRC 16433</strain>
    </source>
</reference>
<gene>
    <name evidence="2" type="ORF">GOALK_029_00520</name>
</gene>
<evidence type="ECO:0000313" key="2">
    <source>
        <dbReference type="EMBL" id="GAA11397.1"/>
    </source>
</evidence>
<dbReference type="Proteomes" id="UP000003558">
    <property type="component" value="Unassembled WGS sequence"/>
</dbReference>
<dbReference type="PANTHER" id="PTHR38446:SF1">
    <property type="entry name" value="BLL0914 PROTEIN"/>
    <property type="match status" value="1"/>
</dbReference>
<keyword evidence="1" id="KW-0472">Membrane</keyword>
<proteinExistence type="predicted"/>
<evidence type="ECO:0000313" key="3">
    <source>
        <dbReference type="Proteomes" id="UP000003558"/>
    </source>
</evidence>
<dbReference type="PANTHER" id="PTHR38446">
    <property type="entry name" value="BLL0914 PROTEIN"/>
    <property type="match status" value="1"/>
</dbReference>
<feature type="transmembrane region" description="Helical" evidence="1">
    <location>
        <begin position="20"/>
        <end position="42"/>
    </location>
</feature>